<dbReference type="GO" id="GO:0004252">
    <property type="term" value="F:serine-type endopeptidase activity"/>
    <property type="evidence" value="ECO:0007669"/>
    <property type="project" value="InterPro"/>
</dbReference>
<dbReference type="PRINTS" id="PR00834">
    <property type="entry name" value="PROTEASES2C"/>
</dbReference>
<organism evidence="4">
    <name type="scientific">marine sediment metagenome</name>
    <dbReference type="NCBI Taxonomy" id="412755"/>
    <lineage>
        <taxon>unclassified sequences</taxon>
        <taxon>metagenomes</taxon>
        <taxon>ecological metagenomes</taxon>
    </lineage>
</organism>
<dbReference type="InterPro" id="IPR051201">
    <property type="entry name" value="Chloro_Bact_Ser_Proteases"/>
</dbReference>
<dbReference type="SUPFAM" id="SSF50494">
    <property type="entry name" value="Trypsin-like serine proteases"/>
    <property type="match status" value="1"/>
</dbReference>
<dbReference type="InterPro" id="IPR001478">
    <property type="entry name" value="PDZ"/>
</dbReference>
<keyword evidence="1" id="KW-0645">Protease</keyword>
<sequence>SEAVFTDALNDLAILKIDAQKLPALKIGDSSKLRVGEWVVAIGNALGQGIRATEGIISRQGVSILVAQGQTLYDLIETSAAINPGNSGGPLVNLAGEVIGITSAKIATIGVEGMGYAISTETAIPIIEELIKNGYVVRPWLGVVLYTVDQFAVMSYSLAVEEGVLITQVVPDSPAAKAGIAPGDVITGFAGEEIASAEQLIRVIHASEIGQSVEIIFWRGDTKNTAETVLAERPPP</sequence>
<evidence type="ECO:0000256" key="2">
    <source>
        <dbReference type="ARBA" id="ARBA00022801"/>
    </source>
</evidence>
<dbReference type="InterPro" id="IPR009003">
    <property type="entry name" value="Peptidase_S1_PA"/>
</dbReference>
<dbReference type="SUPFAM" id="SSF50156">
    <property type="entry name" value="PDZ domain-like"/>
    <property type="match status" value="1"/>
</dbReference>
<dbReference type="InterPro" id="IPR001940">
    <property type="entry name" value="Peptidase_S1C"/>
</dbReference>
<dbReference type="Gene3D" id="2.40.10.120">
    <property type="match status" value="1"/>
</dbReference>
<accession>X1QTB4</accession>
<name>X1QTB4_9ZZZZ</name>
<dbReference type="SMART" id="SM00228">
    <property type="entry name" value="PDZ"/>
    <property type="match status" value="1"/>
</dbReference>
<keyword evidence="2" id="KW-0378">Hydrolase</keyword>
<gene>
    <name evidence="4" type="ORF">S06H3_54867</name>
</gene>
<feature type="non-terminal residue" evidence="4">
    <location>
        <position position="1"/>
    </location>
</feature>
<dbReference type="AlphaFoldDB" id="X1QTB4"/>
<reference evidence="4" key="1">
    <citation type="journal article" date="2014" name="Front. Microbiol.">
        <title>High frequency of phylogenetically diverse reductive dehalogenase-homologous genes in deep subseafloor sedimentary metagenomes.</title>
        <authorList>
            <person name="Kawai M."/>
            <person name="Futagami T."/>
            <person name="Toyoda A."/>
            <person name="Takaki Y."/>
            <person name="Nishi S."/>
            <person name="Hori S."/>
            <person name="Arai W."/>
            <person name="Tsubouchi T."/>
            <person name="Morono Y."/>
            <person name="Uchiyama I."/>
            <person name="Ito T."/>
            <person name="Fujiyama A."/>
            <person name="Inagaki F."/>
            <person name="Takami H."/>
        </authorList>
    </citation>
    <scope>NUCLEOTIDE SEQUENCE</scope>
    <source>
        <strain evidence="4">Expedition CK06-06</strain>
    </source>
</reference>
<evidence type="ECO:0000313" key="4">
    <source>
        <dbReference type="EMBL" id="GAI54155.1"/>
    </source>
</evidence>
<comment type="caution">
    <text evidence="4">The sequence shown here is derived from an EMBL/GenBank/DDBJ whole genome shotgun (WGS) entry which is preliminary data.</text>
</comment>
<dbReference type="PANTHER" id="PTHR43343">
    <property type="entry name" value="PEPTIDASE S12"/>
    <property type="match status" value="1"/>
</dbReference>
<evidence type="ECO:0000256" key="1">
    <source>
        <dbReference type="ARBA" id="ARBA00022670"/>
    </source>
</evidence>
<dbReference type="GO" id="GO:0006508">
    <property type="term" value="P:proteolysis"/>
    <property type="evidence" value="ECO:0007669"/>
    <property type="project" value="UniProtKB-KW"/>
</dbReference>
<dbReference type="EMBL" id="BARV01035133">
    <property type="protein sequence ID" value="GAI54155.1"/>
    <property type="molecule type" value="Genomic_DNA"/>
</dbReference>
<dbReference type="PANTHER" id="PTHR43343:SF3">
    <property type="entry name" value="PROTEASE DO-LIKE 8, CHLOROPLASTIC"/>
    <property type="match status" value="1"/>
</dbReference>
<dbReference type="Pfam" id="PF13365">
    <property type="entry name" value="Trypsin_2"/>
    <property type="match status" value="1"/>
</dbReference>
<dbReference type="Pfam" id="PF13180">
    <property type="entry name" value="PDZ_2"/>
    <property type="match status" value="1"/>
</dbReference>
<evidence type="ECO:0000259" key="3">
    <source>
        <dbReference type="PROSITE" id="PS50106"/>
    </source>
</evidence>
<feature type="domain" description="PDZ" evidence="3">
    <location>
        <begin position="142"/>
        <end position="207"/>
    </location>
</feature>
<proteinExistence type="predicted"/>
<protein>
    <recommendedName>
        <fullName evidence="3">PDZ domain-containing protein</fullName>
    </recommendedName>
</protein>
<dbReference type="Gene3D" id="2.30.42.10">
    <property type="match status" value="1"/>
</dbReference>
<dbReference type="InterPro" id="IPR036034">
    <property type="entry name" value="PDZ_sf"/>
</dbReference>
<dbReference type="PROSITE" id="PS50106">
    <property type="entry name" value="PDZ"/>
    <property type="match status" value="1"/>
</dbReference>